<protein>
    <recommendedName>
        <fullName evidence="5">Exodeoxyribonuclease 7 large subunit</fullName>
        <ecNumber evidence="5">3.1.11.6</ecNumber>
    </recommendedName>
    <alternativeName>
        <fullName evidence="5">Exodeoxyribonuclease VII large subunit</fullName>
        <shortName evidence="5">Exonuclease VII large subunit</shortName>
    </alternativeName>
</protein>
<comment type="subunit">
    <text evidence="5">Heterooligomer composed of large and small subunits.</text>
</comment>
<evidence type="ECO:0000313" key="11">
    <source>
        <dbReference type="Proteomes" id="UP001169862"/>
    </source>
</evidence>
<keyword evidence="4 5" id="KW-0269">Exonuclease</keyword>
<feature type="domain" description="Exonuclease VII large subunit C-terminal" evidence="8">
    <location>
        <begin position="128"/>
        <end position="451"/>
    </location>
</feature>
<evidence type="ECO:0000259" key="9">
    <source>
        <dbReference type="Pfam" id="PF13742"/>
    </source>
</evidence>
<dbReference type="EC" id="3.1.11.6" evidence="5"/>
<evidence type="ECO:0000256" key="5">
    <source>
        <dbReference type="HAMAP-Rule" id="MF_00378"/>
    </source>
</evidence>
<proteinExistence type="inferred from homology"/>
<dbReference type="PANTHER" id="PTHR30008:SF0">
    <property type="entry name" value="EXODEOXYRIBONUCLEASE 7 LARGE SUBUNIT"/>
    <property type="match status" value="1"/>
</dbReference>
<sequence>MQSTINRQKTALTVSQLNREAKSLLESSFFQIRVLGELSSFSRPASGHWYFTLKDDRAQVRCAMFRNRNMSVRFSPKEGDQIIITGKVSLYEGRGDFQLIVDSMESDGEGKLQQAFEALKAKLSSEGLFSSAHKKSIPVHPNHLAVITSPTGAAVHDILSVLKRRFPSLPITIYPSVVQGSEAPQQLIQALQAAIHHQTADLIIIGRGGGSLEDLWPFNDEALARAIFDCPIPIISAVGHEVDFSISDLVADLRAPTPSAAAELISPDQDALRIQIDRLSARLERQLRISLNQRQDHLNALKKRLRHPGERLREQRSRLDFAEKRLHALIQKQLTKARYQTDIAARQLERHHPARQIEHMRERLNRADEKLRRVMVNQTDRQRYQLGNLLTRLNAVNPLATLERGYAIVQAVDVDKRSPSGLTNGPVITHANDVKIGDQVINRLRHGNLICRVEAINSQESINSDEAITTSNNLNSPANTIRKDKEPS</sequence>
<dbReference type="GO" id="GO:0008855">
    <property type="term" value="F:exodeoxyribonuclease VII activity"/>
    <property type="evidence" value="ECO:0007669"/>
    <property type="project" value="UniProtKB-UniRule"/>
</dbReference>
<dbReference type="InterPro" id="IPR025824">
    <property type="entry name" value="OB-fold_nuc-bd_dom"/>
</dbReference>
<comment type="subcellular location">
    <subcellularLocation>
        <location evidence="5 6">Cytoplasm</location>
    </subcellularLocation>
</comment>
<dbReference type="NCBIfam" id="TIGR00237">
    <property type="entry name" value="xseA"/>
    <property type="match status" value="1"/>
</dbReference>
<dbReference type="RefSeq" id="WP_303551084.1">
    <property type="nucleotide sequence ID" value="NZ_JAUOPG010000008.1"/>
</dbReference>
<feature type="domain" description="OB-fold nucleic acid binding" evidence="9">
    <location>
        <begin position="12"/>
        <end position="105"/>
    </location>
</feature>
<dbReference type="Pfam" id="PF02601">
    <property type="entry name" value="Exonuc_VII_L"/>
    <property type="match status" value="1"/>
</dbReference>
<evidence type="ECO:0000256" key="4">
    <source>
        <dbReference type="ARBA" id="ARBA00022839"/>
    </source>
</evidence>
<evidence type="ECO:0000256" key="1">
    <source>
        <dbReference type="ARBA" id="ARBA00022490"/>
    </source>
</evidence>
<evidence type="ECO:0000256" key="7">
    <source>
        <dbReference type="SAM" id="MobiDB-lite"/>
    </source>
</evidence>
<dbReference type="InterPro" id="IPR003753">
    <property type="entry name" value="Exonuc_VII_L"/>
</dbReference>
<evidence type="ECO:0000256" key="2">
    <source>
        <dbReference type="ARBA" id="ARBA00022722"/>
    </source>
</evidence>
<evidence type="ECO:0000259" key="8">
    <source>
        <dbReference type="Pfam" id="PF02601"/>
    </source>
</evidence>
<dbReference type="CDD" id="cd04489">
    <property type="entry name" value="ExoVII_LU_OBF"/>
    <property type="match status" value="1"/>
</dbReference>
<name>A0AAW7XN42_9GAMM</name>
<comment type="caution">
    <text evidence="10">The sequence shown here is derived from an EMBL/GenBank/DDBJ whole genome shotgun (WGS) entry which is preliminary data.</text>
</comment>
<keyword evidence="2 5" id="KW-0540">Nuclease</keyword>
<comment type="function">
    <text evidence="5">Bidirectionally degrades single-stranded DNA into large acid-insoluble oligonucleotides, which are then degraded further into small acid-soluble oligonucleotides.</text>
</comment>
<dbReference type="InterPro" id="IPR020579">
    <property type="entry name" value="Exonuc_VII_lsu_C"/>
</dbReference>
<dbReference type="PANTHER" id="PTHR30008">
    <property type="entry name" value="EXODEOXYRIBONUCLEASE 7 LARGE SUBUNIT"/>
    <property type="match status" value="1"/>
</dbReference>
<dbReference type="AlphaFoldDB" id="A0AAW7XN42"/>
<comment type="catalytic activity">
    <reaction evidence="5 6">
        <text>Exonucleolytic cleavage in either 5'- to 3'- or 3'- to 5'-direction to yield nucleoside 5'-phosphates.</text>
        <dbReference type="EC" id="3.1.11.6"/>
    </reaction>
</comment>
<gene>
    <name evidence="5 10" type="primary">xseA</name>
    <name evidence="10" type="ORF">Q4490_12655</name>
</gene>
<feature type="compositionally biased region" description="Polar residues" evidence="7">
    <location>
        <begin position="467"/>
        <end position="479"/>
    </location>
</feature>
<comment type="similarity">
    <text evidence="5 6">Belongs to the XseA family.</text>
</comment>
<dbReference type="GO" id="GO:0009318">
    <property type="term" value="C:exodeoxyribonuclease VII complex"/>
    <property type="evidence" value="ECO:0007669"/>
    <property type="project" value="UniProtKB-UniRule"/>
</dbReference>
<keyword evidence="3 5" id="KW-0378">Hydrolase</keyword>
<dbReference type="GO" id="GO:0005737">
    <property type="term" value="C:cytoplasm"/>
    <property type="evidence" value="ECO:0007669"/>
    <property type="project" value="UniProtKB-SubCell"/>
</dbReference>
<evidence type="ECO:0000313" key="10">
    <source>
        <dbReference type="EMBL" id="MDO6454417.1"/>
    </source>
</evidence>
<dbReference type="GO" id="GO:0006308">
    <property type="term" value="P:DNA catabolic process"/>
    <property type="evidence" value="ECO:0007669"/>
    <property type="project" value="UniProtKB-UniRule"/>
</dbReference>
<feature type="region of interest" description="Disordered" evidence="7">
    <location>
        <begin position="467"/>
        <end position="488"/>
    </location>
</feature>
<dbReference type="EMBL" id="JAUOPG010000008">
    <property type="protein sequence ID" value="MDO6454417.1"/>
    <property type="molecule type" value="Genomic_DNA"/>
</dbReference>
<evidence type="ECO:0000256" key="3">
    <source>
        <dbReference type="ARBA" id="ARBA00022801"/>
    </source>
</evidence>
<organism evidence="10 11">
    <name type="scientific">Neptunomonas phycophila</name>
    <dbReference type="NCBI Taxonomy" id="1572645"/>
    <lineage>
        <taxon>Bacteria</taxon>
        <taxon>Pseudomonadati</taxon>
        <taxon>Pseudomonadota</taxon>
        <taxon>Gammaproteobacteria</taxon>
        <taxon>Oceanospirillales</taxon>
        <taxon>Oceanospirillaceae</taxon>
        <taxon>Neptunomonas</taxon>
    </lineage>
</organism>
<dbReference type="Proteomes" id="UP001169862">
    <property type="component" value="Unassembled WGS sequence"/>
</dbReference>
<accession>A0AAW7XN42</accession>
<reference evidence="10" key="1">
    <citation type="submission" date="2023-07" db="EMBL/GenBank/DDBJ databases">
        <title>Genome content predicts the carbon catabolic preferences of heterotrophic bacteria.</title>
        <authorList>
            <person name="Gralka M."/>
        </authorList>
    </citation>
    <scope>NUCLEOTIDE SEQUENCE</scope>
    <source>
        <strain evidence="10">I2M16</strain>
    </source>
</reference>
<dbReference type="GO" id="GO:0003676">
    <property type="term" value="F:nucleic acid binding"/>
    <property type="evidence" value="ECO:0007669"/>
    <property type="project" value="InterPro"/>
</dbReference>
<dbReference type="HAMAP" id="MF_00378">
    <property type="entry name" value="Exonuc_7_L"/>
    <property type="match status" value="1"/>
</dbReference>
<keyword evidence="1 5" id="KW-0963">Cytoplasm</keyword>
<evidence type="ECO:0000256" key="6">
    <source>
        <dbReference type="RuleBase" id="RU004355"/>
    </source>
</evidence>
<dbReference type="Pfam" id="PF13742">
    <property type="entry name" value="tRNA_anti_2"/>
    <property type="match status" value="1"/>
</dbReference>